<dbReference type="InterPro" id="IPR036291">
    <property type="entry name" value="NAD(P)-bd_dom_sf"/>
</dbReference>
<protein>
    <recommendedName>
        <fullName evidence="1">CoA-binding domain-containing protein</fullName>
    </recommendedName>
</protein>
<dbReference type="InterPro" id="IPR003781">
    <property type="entry name" value="CoA-bd"/>
</dbReference>
<accession>A0A5B8RCJ0</accession>
<evidence type="ECO:0000259" key="1">
    <source>
        <dbReference type="SMART" id="SM00881"/>
    </source>
</evidence>
<evidence type="ECO:0000313" key="2">
    <source>
        <dbReference type="EMBL" id="QEA05813.1"/>
    </source>
</evidence>
<dbReference type="PANTHER" id="PTHR33303">
    <property type="entry name" value="CYTOPLASMIC PROTEIN-RELATED"/>
    <property type="match status" value="1"/>
</dbReference>
<organism evidence="2">
    <name type="scientific">uncultured organism</name>
    <dbReference type="NCBI Taxonomy" id="155900"/>
    <lineage>
        <taxon>unclassified sequences</taxon>
        <taxon>environmental samples</taxon>
    </lineage>
</organism>
<dbReference type="EMBL" id="MN079111">
    <property type="protein sequence ID" value="QEA05813.1"/>
    <property type="molecule type" value="Genomic_DNA"/>
</dbReference>
<dbReference type="Pfam" id="PF13380">
    <property type="entry name" value="CoA_binding_2"/>
    <property type="match status" value="1"/>
</dbReference>
<gene>
    <name evidence="2" type="primary">yccU</name>
    <name evidence="2" type="ORF">KBTEX_02139</name>
</gene>
<sequence>MTDTDTSLRALLQHTHTIAVVGLSPKPQRPSHGVAQYLQAHGYRIIPVNPGHETILGETSYPDLRSIPEPVDMVDVFRRPDQVAAVVEDAIAIGAPSLWLQLGVIDEAAAQRARDAGLTVVMDRCLKIEHARLIGDG</sequence>
<dbReference type="SUPFAM" id="SSF51735">
    <property type="entry name" value="NAD(P)-binding Rossmann-fold domains"/>
    <property type="match status" value="1"/>
</dbReference>
<dbReference type="PANTHER" id="PTHR33303:SF2">
    <property type="entry name" value="COA-BINDING DOMAIN-CONTAINING PROTEIN"/>
    <property type="match status" value="1"/>
</dbReference>
<reference evidence="2" key="1">
    <citation type="submission" date="2019-06" db="EMBL/GenBank/DDBJ databases">
        <authorList>
            <person name="Murdoch R.W."/>
            <person name="Fathepure B."/>
        </authorList>
    </citation>
    <scope>NUCLEOTIDE SEQUENCE</scope>
</reference>
<dbReference type="Gene3D" id="3.40.50.720">
    <property type="entry name" value="NAD(P)-binding Rossmann-like Domain"/>
    <property type="match status" value="1"/>
</dbReference>
<name>A0A5B8RCJ0_9ZZZZ</name>
<dbReference type="AlphaFoldDB" id="A0A5B8RCJ0"/>
<proteinExistence type="predicted"/>
<feature type="domain" description="CoA-binding" evidence="1">
    <location>
        <begin position="12"/>
        <end position="104"/>
    </location>
</feature>
<dbReference type="SMART" id="SM00881">
    <property type="entry name" value="CoA_binding"/>
    <property type="match status" value="1"/>
</dbReference>